<organism evidence="1 2">
    <name type="scientific">Streptomyces olindensis</name>
    <dbReference type="NCBI Taxonomy" id="358823"/>
    <lineage>
        <taxon>Bacteria</taxon>
        <taxon>Bacillati</taxon>
        <taxon>Actinomycetota</taxon>
        <taxon>Actinomycetes</taxon>
        <taxon>Kitasatosporales</taxon>
        <taxon>Streptomycetaceae</taxon>
        <taxon>Streptomyces</taxon>
    </lineage>
</organism>
<dbReference type="EMBL" id="JBEYBN010000006">
    <property type="protein sequence ID" value="MEU2266129.1"/>
    <property type="molecule type" value="Genomic_DNA"/>
</dbReference>
<accession>A0ABV2XQ57</accession>
<evidence type="ECO:0000313" key="1">
    <source>
        <dbReference type="EMBL" id="MEU2266129.1"/>
    </source>
</evidence>
<proteinExistence type="predicted"/>
<dbReference type="RefSeq" id="WP_359786179.1">
    <property type="nucleotide sequence ID" value="NZ_JBEYBN010000006.1"/>
</dbReference>
<comment type="caution">
    <text evidence="1">The sequence shown here is derived from an EMBL/GenBank/DDBJ whole genome shotgun (WGS) entry which is preliminary data.</text>
</comment>
<reference evidence="1 2" key="1">
    <citation type="submission" date="2024-06" db="EMBL/GenBank/DDBJ databases">
        <title>The Natural Products Discovery Center: Release of the First 8490 Sequenced Strains for Exploring Actinobacteria Biosynthetic Diversity.</title>
        <authorList>
            <person name="Kalkreuter E."/>
            <person name="Kautsar S.A."/>
            <person name="Yang D."/>
            <person name="Bader C.D."/>
            <person name="Teijaro C.N."/>
            <person name="Fluegel L."/>
            <person name="Davis C.M."/>
            <person name="Simpson J.R."/>
            <person name="Lauterbach L."/>
            <person name="Steele A.D."/>
            <person name="Gui C."/>
            <person name="Meng S."/>
            <person name="Li G."/>
            <person name="Viehrig K."/>
            <person name="Ye F."/>
            <person name="Su P."/>
            <person name="Kiefer A.F."/>
            <person name="Nichols A."/>
            <person name="Cepeda A.J."/>
            <person name="Yan W."/>
            <person name="Fan B."/>
            <person name="Jiang Y."/>
            <person name="Adhikari A."/>
            <person name="Zheng C.-J."/>
            <person name="Schuster L."/>
            <person name="Cowan T.M."/>
            <person name="Smanski M.J."/>
            <person name="Chevrette M.G."/>
            <person name="De Carvalho L.P.S."/>
            <person name="Shen B."/>
        </authorList>
    </citation>
    <scope>NUCLEOTIDE SEQUENCE [LARGE SCALE GENOMIC DNA]</scope>
    <source>
        <strain evidence="1 2">NPDC019583</strain>
    </source>
</reference>
<dbReference type="Proteomes" id="UP001550603">
    <property type="component" value="Unassembled WGS sequence"/>
</dbReference>
<keyword evidence="2" id="KW-1185">Reference proteome</keyword>
<gene>
    <name evidence="1" type="ORF">ABZ568_06765</name>
</gene>
<protein>
    <submittedName>
        <fullName evidence="1">Uncharacterized protein</fullName>
    </submittedName>
</protein>
<evidence type="ECO:0000313" key="2">
    <source>
        <dbReference type="Proteomes" id="UP001550603"/>
    </source>
</evidence>
<name>A0ABV2XQ57_9ACTN</name>
<sequence length="89" mass="9984">MSVRDEVHLVQDFHSGTGKGRMFHNSMSMSSRTYAKRRPAWKRAESGWCCAPLPEHGVGVPVPFLFHGLGQLLEEARGHRVREGARVAE</sequence>